<keyword evidence="3" id="KW-1185">Reference proteome</keyword>
<keyword evidence="1" id="KW-0472">Membrane</keyword>
<dbReference type="OrthoDB" id="7357280at2"/>
<evidence type="ECO:0000256" key="1">
    <source>
        <dbReference type="SAM" id="Phobius"/>
    </source>
</evidence>
<reference evidence="2 3" key="1">
    <citation type="submission" date="2018-06" db="EMBL/GenBank/DDBJ databases">
        <title>Genomic Encyclopedia of Archaeal and Bacterial Type Strains, Phase II (KMG-II): from individual species to whole genera.</title>
        <authorList>
            <person name="Goeker M."/>
        </authorList>
    </citation>
    <scope>NUCLEOTIDE SEQUENCE [LARGE SCALE GENOMIC DNA]</scope>
    <source>
        <strain evidence="2 3">DSM 22011</strain>
    </source>
</reference>
<protein>
    <submittedName>
        <fullName evidence="2">Uncharacterized protein</fullName>
    </submittedName>
</protein>
<gene>
    <name evidence="2" type="ORF">ATI53_1001222</name>
</gene>
<dbReference type="Proteomes" id="UP000249165">
    <property type="component" value="Unassembled WGS sequence"/>
</dbReference>
<organism evidence="2 3">
    <name type="scientific">Salipiger aestuarii</name>
    <dbReference type="NCBI Taxonomy" id="568098"/>
    <lineage>
        <taxon>Bacteria</taxon>
        <taxon>Pseudomonadati</taxon>
        <taxon>Pseudomonadota</taxon>
        <taxon>Alphaproteobacteria</taxon>
        <taxon>Rhodobacterales</taxon>
        <taxon>Roseobacteraceae</taxon>
        <taxon>Salipiger</taxon>
    </lineage>
</organism>
<evidence type="ECO:0000313" key="2">
    <source>
        <dbReference type="EMBL" id="RAK24115.1"/>
    </source>
</evidence>
<name>A0A327YWQ5_9RHOB</name>
<feature type="transmembrane region" description="Helical" evidence="1">
    <location>
        <begin position="21"/>
        <end position="45"/>
    </location>
</feature>
<proteinExistence type="predicted"/>
<keyword evidence="1" id="KW-0812">Transmembrane</keyword>
<dbReference type="EMBL" id="QLMG01000001">
    <property type="protein sequence ID" value="RAK24115.1"/>
    <property type="molecule type" value="Genomic_DNA"/>
</dbReference>
<dbReference type="AlphaFoldDB" id="A0A327YWQ5"/>
<keyword evidence="1" id="KW-1133">Transmembrane helix</keyword>
<comment type="caution">
    <text evidence="2">The sequence shown here is derived from an EMBL/GenBank/DDBJ whole genome shotgun (WGS) entry which is preliminary data.</text>
</comment>
<dbReference type="RefSeq" id="WP_111549527.1">
    <property type="nucleotide sequence ID" value="NZ_LIQE01000057.1"/>
</dbReference>
<accession>A0A327YWQ5</accession>
<sequence length="694" mass="74374">MRRDFRQTTALSDPRVFQPQVAGFAFGALGGTAAAGASAGFAAGAAAGATFAASTFGGIVVQATLSIGLAAVAAALQGAPKAPKPSSSMVSYTNPVSYAEWCIGTVRKGGMLGFDGEKNKYRHQITVHCAHPIEAFLQTYLDEIPVTYNGIGEVSGGPGGYAYVTELPGEAGQTLPARIRDDFGPGSDKELTDAHDFVGLGCSYFRGKRVSTEEVADRYPTGRMWVATPIFKGLNTIYDPRSDSTGWTDNFALGFAWWLTERMGVSVDWDDVAIEADACDVPITDRYGVTRAKWRLNCTLSDDQDFETQRAMLCAAADVFLYEGIDGKVGFKVGRYSAPTVTLTARDFLEVQMTSGRSGSSAPTEIVPEYIEPDNVYREWSTGTWVVGPGNQTKRDTPQLYAVDNHNQAIRIAKRLGTISRAEWQLSGGIGAIGYELIGERFFRFQHAELGMDEVFEVSTLRRESVGTWSIEAVSVTAADFDFDSATEEPARPEIDVETYTAISVDDVTGVSATSPSSGVLRVDWDTQDDLYDQEVIYTRQADGEVFYATWDASDYTEIRGLESGDVYTVQVRNTYGSTKGTAFPTTPIEVTISSAAAPSPPDAPVISSTSAVTGEVSFVGTAAARSSSIRVYMAATDDFSAATALTPLKPVGAGAFEFTISTDPDPTGYYWLAALSSDGSEGPVSTSQYLTIS</sequence>
<evidence type="ECO:0000313" key="3">
    <source>
        <dbReference type="Proteomes" id="UP000249165"/>
    </source>
</evidence>